<feature type="compositionally biased region" description="Basic and acidic residues" evidence="5">
    <location>
        <begin position="85"/>
        <end position="101"/>
    </location>
</feature>
<dbReference type="GeneID" id="91404405"/>
<dbReference type="InterPro" id="IPR052704">
    <property type="entry name" value="ECF_Sigma-70_Domain"/>
</dbReference>
<dbReference type="SUPFAM" id="SSF54427">
    <property type="entry name" value="NTF2-like"/>
    <property type="match status" value="1"/>
</dbReference>
<keyword evidence="3" id="KW-0731">Sigma factor</keyword>
<protein>
    <submittedName>
        <fullName evidence="7">ECF RNA polymerase sigma factor SigJ</fullName>
    </submittedName>
</protein>
<accession>A0A1Y2NTA3</accession>
<proteinExistence type="inferred from homology"/>
<dbReference type="SUPFAM" id="SSF88946">
    <property type="entry name" value="Sigma2 domain of RNA polymerase sigma factors"/>
    <property type="match status" value="1"/>
</dbReference>
<dbReference type="GO" id="GO:0016987">
    <property type="term" value="F:sigma factor activity"/>
    <property type="evidence" value="ECO:0007669"/>
    <property type="project" value="UniProtKB-KW"/>
</dbReference>
<dbReference type="InterPro" id="IPR013325">
    <property type="entry name" value="RNA_pol_sigma_r2"/>
</dbReference>
<name>A0A1Y2NTA3_STRFR</name>
<dbReference type="RefSeq" id="WP_031131933.1">
    <property type="nucleotide sequence ID" value="NZ_ASYR01000001.1"/>
</dbReference>
<evidence type="ECO:0000256" key="3">
    <source>
        <dbReference type="ARBA" id="ARBA00023082"/>
    </source>
</evidence>
<evidence type="ECO:0000259" key="6">
    <source>
        <dbReference type="Pfam" id="PF08281"/>
    </source>
</evidence>
<evidence type="ECO:0000256" key="4">
    <source>
        <dbReference type="ARBA" id="ARBA00023163"/>
    </source>
</evidence>
<dbReference type="Proteomes" id="UP000194318">
    <property type="component" value="Unassembled WGS sequence"/>
</dbReference>
<keyword evidence="2" id="KW-0805">Transcription regulation</keyword>
<dbReference type="SUPFAM" id="SSF88659">
    <property type="entry name" value="Sigma3 and sigma4 domains of RNA polymerase sigma factors"/>
    <property type="match status" value="1"/>
</dbReference>
<dbReference type="InterPro" id="IPR013249">
    <property type="entry name" value="RNA_pol_sigma70_r4_t2"/>
</dbReference>
<dbReference type="InterPro" id="IPR036388">
    <property type="entry name" value="WH-like_DNA-bd_sf"/>
</dbReference>
<evidence type="ECO:0000313" key="8">
    <source>
        <dbReference type="Proteomes" id="UP000194318"/>
    </source>
</evidence>
<dbReference type="Pfam" id="PF08281">
    <property type="entry name" value="Sigma70_r4_2"/>
    <property type="match status" value="1"/>
</dbReference>
<dbReference type="Gene3D" id="3.10.450.50">
    <property type="match status" value="1"/>
</dbReference>
<comment type="similarity">
    <text evidence="1">Belongs to the sigma-70 factor family. ECF subfamily.</text>
</comment>
<dbReference type="PANTHER" id="PTHR30173">
    <property type="entry name" value="SIGMA 19 FACTOR"/>
    <property type="match status" value="1"/>
</dbReference>
<evidence type="ECO:0000256" key="2">
    <source>
        <dbReference type="ARBA" id="ARBA00023015"/>
    </source>
</evidence>
<dbReference type="InterPro" id="IPR013324">
    <property type="entry name" value="RNA_pol_sigma_r3/r4-like"/>
</dbReference>
<gene>
    <name evidence="7" type="primary">sigJ_3</name>
    <name evidence="7" type="ORF">BG846_03657</name>
</gene>
<feature type="compositionally biased region" description="Gly residues" evidence="5">
    <location>
        <begin position="110"/>
        <end position="121"/>
    </location>
</feature>
<evidence type="ECO:0000313" key="7">
    <source>
        <dbReference type="EMBL" id="OSY50706.1"/>
    </source>
</evidence>
<evidence type="ECO:0000256" key="1">
    <source>
        <dbReference type="ARBA" id="ARBA00010641"/>
    </source>
</evidence>
<dbReference type="InterPro" id="IPR032710">
    <property type="entry name" value="NTF2-like_dom_sf"/>
</dbReference>
<dbReference type="AlphaFoldDB" id="A0A1Y2NTA3"/>
<feature type="domain" description="RNA polymerase sigma factor 70 region 4 type 2" evidence="6">
    <location>
        <begin position="143"/>
        <end position="192"/>
    </location>
</feature>
<reference evidence="7 8" key="1">
    <citation type="submission" date="2016-09" db="EMBL/GenBank/DDBJ databases">
        <title>Streptomyces fradiae DSM40063, a candidate organism with high potential of specific P450 cytochromes.</title>
        <authorList>
            <person name="Grumaz C."/>
            <person name="Vainshtein Y."/>
            <person name="Kirstahler P."/>
            <person name="Sohn K."/>
        </authorList>
    </citation>
    <scope>NUCLEOTIDE SEQUENCE [LARGE SCALE GENOMIC DNA]</scope>
    <source>
        <strain evidence="7 8">DSM 40063</strain>
    </source>
</reference>
<dbReference type="PANTHER" id="PTHR30173:SF43">
    <property type="entry name" value="ECF RNA POLYMERASE SIGMA FACTOR SIGI-RELATED"/>
    <property type="match status" value="1"/>
</dbReference>
<dbReference type="Gene3D" id="1.10.10.10">
    <property type="entry name" value="Winged helix-like DNA-binding domain superfamily/Winged helix DNA-binding domain"/>
    <property type="match status" value="1"/>
</dbReference>
<evidence type="ECO:0000256" key="5">
    <source>
        <dbReference type="SAM" id="MobiDB-lite"/>
    </source>
</evidence>
<dbReference type="GO" id="GO:0003677">
    <property type="term" value="F:DNA binding"/>
    <property type="evidence" value="ECO:0007669"/>
    <property type="project" value="InterPro"/>
</dbReference>
<dbReference type="GO" id="GO:0006352">
    <property type="term" value="P:DNA-templated transcription initiation"/>
    <property type="evidence" value="ECO:0007669"/>
    <property type="project" value="InterPro"/>
</dbReference>
<organism evidence="7 8">
    <name type="scientific">Streptomyces fradiae ATCC 10745 = DSM 40063</name>
    <dbReference type="NCBI Taxonomy" id="1319510"/>
    <lineage>
        <taxon>Bacteria</taxon>
        <taxon>Bacillati</taxon>
        <taxon>Actinomycetota</taxon>
        <taxon>Actinomycetes</taxon>
        <taxon>Kitasatosporales</taxon>
        <taxon>Streptomycetaceae</taxon>
        <taxon>Streptomyces</taxon>
    </lineage>
</organism>
<feature type="region of interest" description="Disordered" evidence="5">
    <location>
        <begin position="85"/>
        <end position="134"/>
    </location>
</feature>
<dbReference type="EMBL" id="MIFZ01000272">
    <property type="protein sequence ID" value="OSY50706.1"/>
    <property type="molecule type" value="Genomic_DNA"/>
</dbReference>
<sequence length="323" mass="33645">MGGSMVLARRFEEHRPRLRAVAYRLLGSLGEAAEAVEEARLRLERPGAGADADPGPEAGAVRNADRALTAAVARVCLDRLRSRGAARREEDPYGEDGRVRLPDPVVGRVPGPGHGPGHGPGGPGPGPDSEQRALLSDGCDLPFMTALDTLGPAERVALVLCDLCAVPSDEVAEVLGRTEASARQLADRARRRVRAAAPAPDGDPEHRREVVAAFLAAAGEGDLDALLAVLDPDVVARSDGGTLRPSLLRRGATTVAAQAVIFARLAEAAHLVLVNGAPGVMAVAEGRVISVMSFTVRGGRVTALDVLTDPDRLTRLGLTALLD</sequence>
<comment type="caution">
    <text evidence="7">The sequence shown here is derived from an EMBL/GenBank/DDBJ whole genome shotgun (WGS) entry which is preliminary data.</text>
</comment>
<keyword evidence="4" id="KW-0804">Transcription</keyword>